<gene>
    <name evidence="2" type="ordered locus">cce_3339</name>
</gene>
<organism evidence="2 3">
    <name type="scientific">Crocosphaera subtropica (strain ATCC 51142 / BH68)</name>
    <name type="common">Cyanothece sp. (strain ATCC 51142)</name>
    <dbReference type="NCBI Taxonomy" id="43989"/>
    <lineage>
        <taxon>Bacteria</taxon>
        <taxon>Bacillati</taxon>
        <taxon>Cyanobacteriota</taxon>
        <taxon>Cyanophyceae</taxon>
        <taxon>Oscillatoriophycideae</taxon>
        <taxon>Chroococcales</taxon>
        <taxon>Aphanothecaceae</taxon>
        <taxon>Crocosphaera</taxon>
        <taxon>Crocosphaera subtropica</taxon>
    </lineage>
</organism>
<name>B1WYA3_CROS5</name>
<accession>B1WYA3</accession>
<dbReference type="PANTHER" id="PTHR43777">
    <property type="entry name" value="MOLYBDENUM COFACTOR CYTIDYLYLTRANSFERASE"/>
    <property type="match status" value="1"/>
</dbReference>
<evidence type="ECO:0000313" key="2">
    <source>
        <dbReference type="EMBL" id="ACB52687.1"/>
    </source>
</evidence>
<dbReference type="SUPFAM" id="SSF53448">
    <property type="entry name" value="Nucleotide-diphospho-sugar transferases"/>
    <property type="match status" value="1"/>
</dbReference>
<dbReference type="EMBL" id="CP000806">
    <property type="protein sequence ID" value="ACB52687.1"/>
    <property type="molecule type" value="Genomic_DNA"/>
</dbReference>
<evidence type="ECO:0000259" key="1">
    <source>
        <dbReference type="Pfam" id="PF12804"/>
    </source>
</evidence>
<dbReference type="GO" id="GO:0016779">
    <property type="term" value="F:nucleotidyltransferase activity"/>
    <property type="evidence" value="ECO:0007669"/>
    <property type="project" value="UniProtKB-ARBA"/>
</dbReference>
<protein>
    <recommendedName>
        <fullName evidence="1">MobA-like NTP transferase domain-containing protein</fullName>
    </recommendedName>
</protein>
<dbReference type="InterPro" id="IPR029044">
    <property type="entry name" value="Nucleotide-diphossugar_trans"/>
</dbReference>
<dbReference type="PANTHER" id="PTHR43777:SF1">
    <property type="entry name" value="MOLYBDENUM COFACTOR CYTIDYLYLTRANSFERASE"/>
    <property type="match status" value="1"/>
</dbReference>
<reference evidence="2 3" key="1">
    <citation type="journal article" date="2008" name="Proc. Natl. Acad. Sci. U.S.A.">
        <title>The genome of Cyanothece 51142, a unicellular diazotrophic cyanobacterium important in the marine nitrogen cycle.</title>
        <authorList>
            <person name="Welsh E.A."/>
            <person name="Liberton M."/>
            <person name="Stoeckel J."/>
            <person name="Loh T."/>
            <person name="Elvitigala T."/>
            <person name="Wang C."/>
            <person name="Wollam A."/>
            <person name="Fulton R.S."/>
            <person name="Clifton S.W."/>
            <person name="Jacobs J.M."/>
            <person name="Aurora R."/>
            <person name="Ghosh B.K."/>
            <person name="Sherman L.A."/>
            <person name="Smith R.D."/>
            <person name="Wilson R.K."/>
            <person name="Pakrasi H.B."/>
        </authorList>
    </citation>
    <scope>NUCLEOTIDE SEQUENCE [LARGE SCALE GENOMIC DNA]</scope>
    <source>
        <strain evidence="3">ATCC 51142 / BH68</strain>
    </source>
</reference>
<dbReference type="OrthoDB" id="285216at2"/>
<dbReference type="AlphaFoldDB" id="B1WYA3"/>
<dbReference type="CDD" id="cd04182">
    <property type="entry name" value="GT_2_like_f"/>
    <property type="match status" value="1"/>
</dbReference>
<feature type="domain" description="MobA-like NTP transferase" evidence="1">
    <location>
        <begin position="9"/>
        <end position="172"/>
    </location>
</feature>
<sequence length="196" mass="21414">MNQKANIGVIILAAGASMRMGTPKQLLPYRASTLLLNTIETAIASICQPIVVVLGANGDKISSKMDQSRVSVVKNKNWSLGMGSSIRLGIKSLLSYPETIKAAVICVCDQPFLTAEMINHLVFSYQTTGNPIVACTYADTYGVPVLFDSQFFSELVSLKGKRGAKKLIQQYENDAFFIPFPQGIIDIDTPEDYQQL</sequence>
<dbReference type="RefSeq" id="WP_009545486.1">
    <property type="nucleotide sequence ID" value="NC_010546.1"/>
</dbReference>
<proteinExistence type="predicted"/>
<dbReference type="Gene3D" id="3.90.550.10">
    <property type="entry name" value="Spore Coat Polysaccharide Biosynthesis Protein SpsA, Chain A"/>
    <property type="match status" value="1"/>
</dbReference>
<dbReference type="Pfam" id="PF12804">
    <property type="entry name" value="NTP_transf_3"/>
    <property type="match status" value="1"/>
</dbReference>
<dbReference type="HOGENOM" id="CLU_061980_2_0_3"/>
<dbReference type="STRING" id="43989.cce_3339"/>
<dbReference type="eggNOG" id="COG2068">
    <property type="taxonomic scope" value="Bacteria"/>
</dbReference>
<dbReference type="Proteomes" id="UP000001203">
    <property type="component" value="Chromosome circular"/>
</dbReference>
<keyword evidence="3" id="KW-1185">Reference proteome</keyword>
<dbReference type="InterPro" id="IPR025877">
    <property type="entry name" value="MobA-like_NTP_Trfase"/>
</dbReference>
<evidence type="ECO:0000313" key="3">
    <source>
        <dbReference type="Proteomes" id="UP000001203"/>
    </source>
</evidence>
<dbReference type="KEGG" id="cyt:cce_3339"/>